<evidence type="ECO:0000313" key="2">
    <source>
        <dbReference type="Proteomes" id="UP000075809"/>
    </source>
</evidence>
<keyword evidence="2" id="KW-1185">Reference proteome</keyword>
<dbReference type="AlphaFoldDB" id="A0A151WI76"/>
<proteinExistence type="predicted"/>
<dbReference type="EMBL" id="KQ983089">
    <property type="protein sequence ID" value="KYQ47537.1"/>
    <property type="molecule type" value="Genomic_DNA"/>
</dbReference>
<accession>A0A151WI76</accession>
<dbReference type="STRING" id="64791.A0A151WI76"/>
<organism evidence="1 2">
    <name type="scientific">Mycetomoellerius zeteki</name>
    <dbReference type="NCBI Taxonomy" id="64791"/>
    <lineage>
        <taxon>Eukaryota</taxon>
        <taxon>Metazoa</taxon>
        <taxon>Ecdysozoa</taxon>
        <taxon>Arthropoda</taxon>
        <taxon>Hexapoda</taxon>
        <taxon>Insecta</taxon>
        <taxon>Pterygota</taxon>
        <taxon>Neoptera</taxon>
        <taxon>Endopterygota</taxon>
        <taxon>Hymenoptera</taxon>
        <taxon>Apocrita</taxon>
        <taxon>Aculeata</taxon>
        <taxon>Formicoidea</taxon>
        <taxon>Formicidae</taxon>
        <taxon>Myrmicinae</taxon>
        <taxon>Mycetomoellerius</taxon>
    </lineage>
</organism>
<dbReference type="Proteomes" id="UP000075809">
    <property type="component" value="Unassembled WGS sequence"/>
</dbReference>
<protein>
    <submittedName>
        <fullName evidence="1">Uncharacterized protein</fullName>
    </submittedName>
</protein>
<sequence length="175" mass="20603">MDELFVNTDIIREYDAEDEELENLFYSYCAEVDETQNEIKVLKENQNRLQSIQKVTISSCDSPEKSITCDNECICSTLKKEIWKLRMEMILKNRQIQTLKLQLFLIHSENDLHILKRKRLSEAHSNKISKLKAEIEQLKMAMLGTKGKECEVCKQRIINKRYQICQIMLSNISIL</sequence>
<evidence type="ECO:0000313" key="1">
    <source>
        <dbReference type="EMBL" id="KYQ47537.1"/>
    </source>
</evidence>
<reference evidence="1 2" key="1">
    <citation type="submission" date="2015-09" db="EMBL/GenBank/DDBJ databases">
        <title>Trachymyrmex zeteki WGS genome.</title>
        <authorList>
            <person name="Nygaard S."/>
            <person name="Hu H."/>
            <person name="Boomsma J."/>
            <person name="Zhang G."/>
        </authorList>
    </citation>
    <scope>NUCLEOTIDE SEQUENCE [LARGE SCALE GENOMIC DNA]</scope>
    <source>
        <strain evidence="1">Tzet28-1</strain>
        <tissue evidence="1">Whole body</tissue>
    </source>
</reference>
<name>A0A151WI76_9HYME</name>
<gene>
    <name evidence="1" type="ORF">ALC60_13292</name>
</gene>